<reference evidence="2 3" key="1">
    <citation type="submission" date="2021-06" db="EMBL/GenBank/DDBJ databases">
        <title>Genome sequence of Babesia caballi.</title>
        <authorList>
            <person name="Yamagishi J."/>
            <person name="Kidaka T."/>
            <person name="Ochi A."/>
        </authorList>
    </citation>
    <scope>NUCLEOTIDE SEQUENCE [LARGE SCALE GENOMIC DNA]</scope>
    <source>
        <strain evidence="2">USDA-D6B2</strain>
    </source>
</reference>
<feature type="region of interest" description="Disordered" evidence="1">
    <location>
        <begin position="675"/>
        <end position="750"/>
    </location>
</feature>
<evidence type="ECO:0000313" key="3">
    <source>
        <dbReference type="Proteomes" id="UP001497744"/>
    </source>
</evidence>
<feature type="region of interest" description="Disordered" evidence="1">
    <location>
        <begin position="206"/>
        <end position="225"/>
    </location>
</feature>
<dbReference type="RefSeq" id="XP_067716484.1">
    <property type="nucleotide sequence ID" value="XM_067860383.1"/>
</dbReference>
<feature type="compositionally biased region" description="Basic and acidic residues" evidence="1">
    <location>
        <begin position="19"/>
        <end position="39"/>
    </location>
</feature>
<feature type="region of interest" description="Disordered" evidence="1">
    <location>
        <begin position="75"/>
        <end position="97"/>
    </location>
</feature>
<name>A0AAV4LXF4_BABCB</name>
<dbReference type="AlphaFoldDB" id="A0AAV4LXF4"/>
<dbReference type="EMBL" id="BPLF01000003">
    <property type="protein sequence ID" value="GIX64415.1"/>
    <property type="molecule type" value="Genomic_DNA"/>
</dbReference>
<evidence type="ECO:0000256" key="1">
    <source>
        <dbReference type="SAM" id="MobiDB-lite"/>
    </source>
</evidence>
<evidence type="ECO:0000313" key="2">
    <source>
        <dbReference type="EMBL" id="GIX64415.1"/>
    </source>
</evidence>
<feature type="compositionally biased region" description="Gly residues" evidence="1">
    <location>
        <begin position="689"/>
        <end position="701"/>
    </location>
</feature>
<feature type="compositionally biased region" description="Polar residues" evidence="1">
    <location>
        <begin position="1"/>
        <end position="15"/>
    </location>
</feature>
<dbReference type="Proteomes" id="UP001497744">
    <property type="component" value="Unassembled WGS sequence"/>
</dbReference>
<organism evidence="2 3">
    <name type="scientific">Babesia caballi</name>
    <dbReference type="NCBI Taxonomy" id="5871"/>
    <lineage>
        <taxon>Eukaryota</taxon>
        <taxon>Sar</taxon>
        <taxon>Alveolata</taxon>
        <taxon>Apicomplexa</taxon>
        <taxon>Aconoidasida</taxon>
        <taxon>Piroplasmida</taxon>
        <taxon>Babesiidae</taxon>
        <taxon>Babesia</taxon>
    </lineage>
</organism>
<proteinExistence type="predicted"/>
<sequence>MKKSHSSSNTQTTALTCARTEHRNVQTHVDRQEAEVEAQRRVREPVLPLAAGARVRPAKSELVARWAYRTAGGLGLGHDLDRHPQDADGTGAGRVNQGQLGRKLHAGGRVGNHGNVLAQLERHLADEHGRAHLPKVKDGELELARPDGRVDLRVDEAPVELRCARVAVVVGVGLLLEGAVAAVALAVEGRDDVEVELVLGAGVGGGGGQAHARGGPDDDAHLGHGGRALGEAERLQGGEQLDGAELDDDVEGAVDVEVGVAQEDALDRDGVLAEHALPSAAVPPVLQVDFGGGEDLVFQAAVEPLEGAHHPEPDQAVLGQEDLLLPGAVDRAKDGAVLADERLSGLGAADLDDQEQGAEAVAVREEVVGGDDAEPQLVHGVAQLASEHAQHLGGAGGYRGQRLGVGPVDHVLPHVVQCQKVLHQHRGRLLRRMGSCRESAGTGGRHEGYGGDAEGNVLEDVIQKSLGGPEGRRGRSLCRLPAVTGNDETRRRVRPDVLQVHGTQQTDVLAGRFEVAQHRRHAAEEAGAAVLGVAVLHRDHAVAGTQGKLRKYAHHPAGVQDLPEVQHVGARLGAGRRRGGVAPEALGVERDVERRFLDGEEVDVQHAAALPPGLAHRLLAFVGLLVVHVGAVRGGGQLQAEAVEMKGASGGQRRHLVLGGLGRLSCDDELAEEEDCAASGELEPRGGRRGGGGGGVAGGGLHQAIEDGDRGLHPQQATTAVEEEERDGDGWGRRQAAGGEGGSRHRDGAALREHGEAREVALDLRAGDARVAGEHHGDSAVRHGREPRAVDVAPQFVVLLQHGHHARARLGADVAARSAPA</sequence>
<protein>
    <submittedName>
        <fullName evidence="2">Uncharacterized protein</fullName>
    </submittedName>
</protein>
<comment type="caution">
    <text evidence="2">The sequence shown here is derived from an EMBL/GenBank/DDBJ whole genome shotgun (WGS) entry which is preliminary data.</text>
</comment>
<keyword evidence="3" id="KW-1185">Reference proteome</keyword>
<feature type="region of interest" description="Disordered" evidence="1">
    <location>
        <begin position="1"/>
        <end position="39"/>
    </location>
</feature>
<dbReference type="GeneID" id="94195896"/>
<accession>A0AAV4LXF4</accession>
<gene>
    <name evidence="2" type="ORF">BcabD6B2_38500</name>
</gene>